<dbReference type="AlphaFoldDB" id="A0AAV3PDG1"/>
<comment type="cofactor">
    <cofactor evidence="1 12">
        <name>heme</name>
        <dbReference type="ChEBI" id="CHEBI:30413"/>
    </cofactor>
</comment>
<feature type="signal peptide" evidence="14">
    <location>
        <begin position="1"/>
        <end position="19"/>
    </location>
</feature>
<dbReference type="InterPro" id="IPR017972">
    <property type="entry name" value="Cyt_P450_CS"/>
</dbReference>
<dbReference type="GO" id="GO:0016709">
    <property type="term" value="F:oxidoreductase activity, acting on paired donors, with incorporation or reduction of molecular oxygen, NAD(P)H as one donor, and incorporation of one atom of oxygen"/>
    <property type="evidence" value="ECO:0007669"/>
    <property type="project" value="TreeGrafter"/>
</dbReference>
<evidence type="ECO:0000256" key="12">
    <source>
        <dbReference type="PIRSR" id="PIRSR602401-1"/>
    </source>
</evidence>
<keyword evidence="5" id="KW-0812">Transmembrane</keyword>
<reference evidence="15 16" key="1">
    <citation type="submission" date="2024-01" db="EMBL/GenBank/DDBJ databases">
        <title>The complete chloroplast genome sequence of Lithospermum erythrorhizon: insights into the phylogenetic relationship among Boraginaceae species and the maternal lineages of purple gromwells.</title>
        <authorList>
            <person name="Okada T."/>
            <person name="Watanabe K."/>
        </authorList>
    </citation>
    <scope>NUCLEOTIDE SEQUENCE [LARGE SCALE GENOMIC DNA]</scope>
</reference>
<comment type="similarity">
    <text evidence="3 13">Belongs to the cytochrome P450 family.</text>
</comment>
<evidence type="ECO:0000256" key="2">
    <source>
        <dbReference type="ARBA" id="ARBA00004167"/>
    </source>
</evidence>
<evidence type="ECO:0000313" key="16">
    <source>
        <dbReference type="Proteomes" id="UP001454036"/>
    </source>
</evidence>
<keyword evidence="7" id="KW-1133">Transmembrane helix</keyword>
<keyword evidence="6 12" id="KW-0479">Metal-binding</keyword>
<evidence type="ECO:0000256" key="3">
    <source>
        <dbReference type="ARBA" id="ARBA00010617"/>
    </source>
</evidence>
<dbReference type="Pfam" id="PF00067">
    <property type="entry name" value="p450"/>
    <property type="match status" value="1"/>
</dbReference>
<dbReference type="PANTHER" id="PTHR24298">
    <property type="entry name" value="FLAVONOID 3'-MONOOXYGENASE-RELATED"/>
    <property type="match status" value="1"/>
</dbReference>
<evidence type="ECO:0000256" key="9">
    <source>
        <dbReference type="ARBA" id="ARBA00023004"/>
    </source>
</evidence>
<evidence type="ECO:0000256" key="7">
    <source>
        <dbReference type="ARBA" id="ARBA00022989"/>
    </source>
</evidence>
<dbReference type="CDD" id="cd11075">
    <property type="entry name" value="CYP77_89"/>
    <property type="match status" value="1"/>
</dbReference>
<evidence type="ECO:0000256" key="5">
    <source>
        <dbReference type="ARBA" id="ARBA00022692"/>
    </source>
</evidence>
<proteinExistence type="inferred from homology"/>
<feature type="chain" id="PRO_5043461367" evidence="14">
    <location>
        <begin position="20"/>
        <end position="520"/>
    </location>
</feature>
<keyword evidence="4 12" id="KW-0349">Heme</keyword>
<feature type="binding site" description="axial binding residue" evidence="12">
    <location>
        <position position="460"/>
    </location>
    <ligand>
        <name>heme</name>
        <dbReference type="ChEBI" id="CHEBI:30413"/>
    </ligand>
    <ligandPart>
        <name>Fe</name>
        <dbReference type="ChEBI" id="CHEBI:18248"/>
    </ligandPart>
</feature>
<accession>A0AAV3PDG1</accession>
<keyword evidence="14" id="KW-0732">Signal</keyword>
<keyword evidence="9 12" id="KW-0408">Iron</keyword>
<dbReference type="EMBL" id="BAABME010001358">
    <property type="protein sequence ID" value="GAA0149158.1"/>
    <property type="molecule type" value="Genomic_DNA"/>
</dbReference>
<dbReference type="GO" id="GO:0020037">
    <property type="term" value="F:heme binding"/>
    <property type="evidence" value="ECO:0007669"/>
    <property type="project" value="InterPro"/>
</dbReference>
<evidence type="ECO:0000256" key="4">
    <source>
        <dbReference type="ARBA" id="ARBA00022617"/>
    </source>
</evidence>
<evidence type="ECO:0000256" key="8">
    <source>
        <dbReference type="ARBA" id="ARBA00023002"/>
    </source>
</evidence>
<evidence type="ECO:0000256" key="13">
    <source>
        <dbReference type="RuleBase" id="RU000461"/>
    </source>
</evidence>
<sequence length="520" mass="59256">METWFLVICTLCVCALLKSLINILVPHRKINENKLPPSGPKVPLIGNLWLLRKSFSDIELILRDLKNKKGPIFTFWFSSNPAIFISSHSLAHKALVQNGSVFSNRPKAPPISKVFGSNQHNISSASYGPTWRILRRNLTSEILHPSRIKSYSSARKWVLEIIVGRLKTMSHEPVKVMDHFQYAMFCLLALMSFGDKLDENQIKKIEDIQRNMLLKFGGLNLLNLFPKLGKIIFRKKWKALLQLRQDQEDVLVPLIEARIEAKRRNNEGKNFEGNIVAYVDSLVDLQLPDEKRKLNMGEIVSICSEFLNAGTDTTATALQWIMANIVKFPEIQEKVYKEISQVVGGAQLEDGFVSEEDLQKMPYLKAVVLEALRRHPPGHFVLPHSVSEEVEFEGYVIPKNGTVNVMVAELGWDPNVWEKPMEFKPERFLNSSNNLDHEGFDITGSREIKMMPFGAGRRICPGFSLALLHLEYFVANLVWCFKWEPVDGDTSSVDLSEKQEFTVVMKNPLQARIFPRVQSA</sequence>
<dbReference type="InterPro" id="IPR002401">
    <property type="entry name" value="Cyt_P450_E_grp-I"/>
</dbReference>
<dbReference type="SUPFAM" id="SSF48264">
    <property type="entry name" value="Cytochrome P450"/>
    <property type="match status" value="1"/>
</dbReference>
<comment type="subcellular location">
    <subcellularLocation>
        <location evidence="2">Membrane</location>
        <topology evidence="2">Single-pass membrane protein</topology>
    </subcellularLocation>
</comment>
<name>A0AAV3PDG1_LITER</name>
<gene>
    <name evidence="15" type="ORF">LIER_08405</name>
</gene>
<dbReference type="PRINTS" id="PR00385">
    <property type="entry name" value="P450"/>
</dbReference>
<keyword evidence="10 13" id="KW-0503">Monooxygenase</keyword>
<evidence type="ECO:0000256" key="6">
    <source>
        <dbReference type="ARBA" id="ARBA00022723"/>
    </source>
</evidence>
<dbReference type="InterPro" id="IPR036396">
    <property type="entry name" value="Cyt_P450_sf"/>
</dbReference>
<dbReference type="PROSITE" id="PS00086">
    <property type="entry name" value="CYTOCHROME_P450"/>
    <property type="match status" value="1"/>
</dbReference>
<evidence type="ECO:0000256" key="14">
    <source>
        <dbReference type="SAM" id="SignalP"/>
    </source>
</evidence>
<dbReference type="InterPro" id="IPR001128">
    <property type="entry name" value="Cyt_P450"/>
</dbReference>
<dbReference type="InterPro" id="IPR051103">
    <property type="entry name" value="Plant_metabolite_P450s"/>
</dbReference>
<evidence type="ECO:0000313" key="15">
    <source>
        <dbReference type="EMBL" id="GAA0149158.1"/>
    </source>
</evidence>
<evidence type="ECO:0000256" key="10">
    <source>
        <dbReference type="ARBA" id="ARBA00023033"/>
    </source>
</evidence>
<keyword evidence="8 13" id="KW-0560">Oxidoreductase</keyword>
<dbReference type="GO" id="GO:0005506">
    <property type="term" value="F:iron ion binding"/>
    <property type="evidence" value="ECO:0007669"/>
    <property type="project" value="InterPro"/>
</dbReference>
<evidence type="ECO:0000256" key="11">
    <source>
        <dbReference type="ARBA" id="ARBA00023136"/>
    </source>
</evidence>
<dbReference type="PRINTS" id="PR00463">
    <property type="entry name" value="EP450I"/>
</dbReference>
<evidence type="ECO:0000256" key="1">
    <source>
        <dbReference type="ARBA" id="ARBA00001971"/>
    </source>
</evidence>
<dbReference type="Proteomes" id="UP001454036">
    <property type="component" value="Unassembled WGS sequence"/>
</dbReference>
<comment type="caution">
    <text evidence="15">The sequence shown here is derived from an EMBL/GenBank/DDBJ whole genome shotgun (WGS) entry which is preliminary data.</text>
</comment>
<keyword evidence="11" id="KW-0472">Membrane</keyword>
<dbReference type="PANTHER" id="PTHR24298:SF800">
    <property type="entry name" value="CYTOCHROME P450 89A2-RELATED"/>
    <property type="match status" value="1"/>
</dbReference>
<dbReference type="Gene3D" id="1.10.630.10">
    <property type="entry name" value="Cytochrome P450"/>
    <property type="match status" value="1"/>
</dbReference>
<protein>
    <submittedName>
        <fullName evidence="15">Oxygenase</fullName>
    </submittedName>
</protein>
<keyword evidence="16" id="KW-1185">Reference proteome</keyword>
<dbReference type="FunFam" id="1.10.630.10:FF:000012">
    <property type="entry name" value="Cytochrome P450 family protein"/>
    <property type="match status" value="1"/>
</dbReference>
<organism evidence="15 16">
    <name type="scientific">Lithospermum erythrorhizon</name>
    <name type="common">Purple gromwell</name>
    <name type="synonym">Lithospermum officinale var. erythrorhizon</name>
    <dbReference type="NCBI Taxonomy" id="34254"/>
    <lineage>
        <taxon>Eukaryota</taxon>
        <taxon>Viridiplantae</taxon>
        <taxon>Streptophyta</taxon>
        <taxon>Embryophyta</taxon>
        <taxon>Tracheophyta</taxon>
        <taxon>Spermatophyta</taxon>
        <taxon>Magnoliopsida</taxon>
        <taxon>eudicotyledons</taxon>
        <taxon>Gunneridae</taxon>
        <taxon>Pentapetalae</taxon>
        <taxon>asterids</taxon>
        <taxon>lamiids</taxon>
        <taxon>Boraginales</taxon>
        <taxon>Boraginaceae</taxon>
        <taxon>Boraginoideae</taxon>
        <taxon>Lithospermeae</taxon>
        <taxon>Lithospermum</taxon>
    </lineage>
</organism>
<dbReference type="GO" id="GO:0016020">
    <property type="term" value="C:membrane"/>
    <property type="evidence" value="ECO:0007669"/>
    <property type="project" value="UniProtKB-SubCell"/>
</dbReference>